<dbReference type="Gene3D" id="3.50.30.30">
    <property type="match status" value="1"/>
</dbReference>
<keyword evidence="13" id="KW-0862">Zinc</keyword>
<comment type="subcellular location">
    <subcellularLocation>
        <location evidence="1">Endoplasmic reticulum</location>
    </subcellularLocation>
    <subcellularLocation>
        <location evidence="3">Golgi apparatus</location>
    </subcellularLocation>
    <subcellularLocation>
        <location evidence="2">Lysosome</location>
    </subcellularLocation>
    <subcellularLocation>
        <location evidence="4">Secreted</location>
    </subcellularLocation>
</comment>
<evidence type="ECO:0000256" key="11">
    <source>
        <dbReference type="ARBA" id="ARBA00022801"/>
    </source>
</evidence>
<evidence type="ECO:0000256" key="20">
    <source>
        <dbReference type="ARBA" id="ARBA00033328"/>
    </source>
</evidence>
<dbReference type="AlphaFoldDB" id="A0A926E962"/>
<keyword evidence="25" id="KW-1185">Reference proteome</keyword>
<dbReference type="Gene3D" id="3.40.630.10">
    <property type="entry name" value="Zn peptidases"/>
    <property type="match status" value="1"/>
</dbReference>
<evidence type="ECO:0000256" key="3">
    <source>
        <dbReference type="ARBA" id="ARBA00004555"/>
    </source>
</evidence>
<keyword evidence="15" id="KW-0482">Metalloprotease</keyword>
<keyword evidence="8" id="KW-0645">Protease</keyword>
<name>A0A926E962_9FIRM</name>
<evidence type="ECO:0000256" key="10">
    <source>
        <dbReference type="ARBA" id="ARBA00022729"/>
    </source>
</evidence>
<dbReference type="GO" id="GO:0006508">
    <property type="term" value="P:proteolysis"/>
    <property type="evidence" value="ECO:0007669"/>
    <property type="project" value="UniProtKB-KW"/>
</dbReference>
<comment type="subunit">
    <text evidence="19">Homodimer. The monomeric form is inactive while the homodimer is active.</text>
</comment>
<dbReference type="RefSeq" id="WP_177270861.1">
    <property type="nucleotide sequence ID" value="NZ_JACRTA010000001.1"/>
</dbReference>
<evidence type="ECO:0000256" key="21">
    <source>
        <dbReference type="SAM" id="Coils"/>
    </source>
</evidence>
<evidence type="ECO:0000256" key="18">
    <source>
        <dbReference type="ARBA" id="ARBA00023228"/>
    </source>
</evidence>
<proteinExistence type="predicted"/>
<feature type="chain" id="PRO_5039160138" description="Carboxypeptidase Q" evidence="22">
    <location>
        <begin position="26"/>
        <end position="721"/>
    </location>
</feature>
<dbReference type="InterPro" id="IPR007484">
    <property type="entry name" value="Peptidase_M28"/>
</dbReference>
<dbReference type="GO" id="GO:0005764">
    <property type="term" value="C:lysosome"/>
    <property type="evidence" value="ECO:0007669"/>
    <property type="project" value="UniProtKB-SubCell"/>
</dbReference>
<dbReference type="PANTHER" id="PTHR12053:SF3">
    <property type="entry name" value="CARBOXYPEPTIDASE Q"/>
    <property type="match status" value="1"/>
</dbReference>
<feature type="coiled-coil region" evidence="21">
    <location>
        <begin position="509"/>
        <end position="536"/>
    </location>
</feature>
<keyword evidence="9" id="KW-0479">Metal-binding</keyword>
<evidence type="ECO:0000256" key="12">
    <source>
        <dbReference type="ARBA" id="ARBA00022824"/>
    </source>
</evidence>
<keyword evidence="17" id="KW-0325">Glycoprotein</keyword>
<comment type="caution">
    <text evidence="24">The sequence shown here is derived from an EMBL/GenBank/DDBJ whole genome shotgun (WGS) entry which is preliminary data.</text>
</comment>
<gene>
    <name evidence="24" type="ORF">H8692_03305</name>
</gene>
<dbReference type="GO" id="GO:0046872">
    <property type="term" value="F:metal ion binding"/>
    <property type="evidence" value="ECO:0007669"/>
    <property type="project" value="UniProtKB-KW"/>
</dbReference>
<evidence type="ECO:0000256" key="13">
    <source>
        <dbReference type="ARBA" id="ARBA00022833"/>
    </source>
</evidence>
<dbReference type="SUPFAM" id="SSF53187">
    <property type="entry name" value="Zn-dependent exopeptidases"/>
    <property type="match status" value="1"/>
</dbReference>
<keyword evidence="11" id="KW-0378">Hydrolase</keyword>
<evidence type="ECO:0000313" key="25">
    <source>
        <dbReference type="Proteomes" id="UP000610862"/>
    </source>
</evidence>
<evidence type="ECO:0000256" key="4">
    <source>
        <dbReference type="ARBA" id="ARBA00004613"/>
    </source>
</evidence>
<evidence type="ECO:0000256" key="14">
    <source>
        <dbReference type="ARBA" id="ARBA00023034"/>
    </source>
</evidence>
<feature type="domain" description="Peptidase M28" evidence="23">
    <location>
        <begin position="261"/>
        <end position="457"/>
    </location>
</feature>
<protein>
    <recommendedName>
        <fullName evidence="5">Carboxypeptidase Q</fullName>
    </recommendedName>
    <alternativeName>
        <fullName evidence="20">Plasma glutamate carboxypeptidase</fullName>
    </alternativeName>
</protein>
<evidence type="ECO:0000256" key="5">
    <source>
        <dbReference type="ARBA" id="ARBA00014116"/>
    </source>
</evidence>
<reference evidence="24" key="1">
    <citation type="submission" date="2020-08" db="EMBL/GenBank/DDBJ databases">
        <title>Genome public.</title>
        <authorList>
            <person name="Liu C."/>
            <person name="Sun Q."/>
        </authorList>
    </citation>
    <scope>NUCLEOTIDE SEQUENCE</scope>
    <source>
        <strain evidence="24">NSJ-24</strain>
    </source>
</reference>
<evidence type="ECO:0000256" key="17">
    <source>
        <dbReference type="ARBA" id="ARBA00023180"/>
    </source>
</evidence>
<evidence type="ECO:0000256" key="15">
    <source>
        <dbReference type="ARBA" id="ARBA00023049"/>
    </source>
</evidence>
<sequence>MRRGFKRLTCLAASLTMVISMTACGGSDNKVDSDLSVEADVQNYIDSIDMEYAYDLAETLAYDEEYWDNELGWRTSGSDAEHKTADFLEKEMKEIGLTDVEKIATTVDKFQFNDSKLTIEGTDIDLMPASYQCNGTDADGITAEIVDVGTGFEADYEGKDVSGKIALAGVDQWNEAWIDNYIRQAYVNGAVAIVTYSTGGYGELNDDTVNVQDVCCADLMPVVAISPNQAEDIQKAIKDGNSNATLMVDAVMEEGTGTTYNVVGKIKGKSSDQQILVAGHYDKYWYGFQDDSAAVALDFAVAKALIDSDYTPENDIVVVAHGAEEWGVTDSQFDYTTGAWGMMHEADLGWSGKTLALLNCELPAFEVEENKLNIACVPEFGTLVNKMVSESGLVATSGDVTVSEEAGSVNVMEDGVSYRWHGVPYLINGFEDDTFMQQRYHTSSDDKDTWHEDTMKTNLNWYGAFAIYIDKMPALELDIQTACSDLEENFDEEIANKAGVDTAAYMDSLKDFKEAAGNHNDKIADLNDRYEKAVEENASDKDIEELREEGAALNKITLEAFKIIQEECTKTDDVDVYTGHPNLDANISSLEGMITALEQEELYAEDEESGALDIAWTLNGEKDYAYYLFDQRVGDDIIAQYDPEKLSDNKAYWALDRMIPVCYVGETTYDLVRQADDENADIDYEGAIKTYKDQLNKLLPYVKTYSDQEMAAMKTVTDMFK</sequence>
<keyword evidence="10 22" id="KW-0732">Signal</keyword>
<evidence type="ECO:0000259" key="23">
    <source>
        <dbReference type="Pfam" id="PF04389"/>
    </source>
</evidence>
<dbReference type="PROSITE" id="PS51257">
    <property type="entry name" value="PROKAR_LIPOPROTEIN"/>
    <property type="match status" value="1"/>
</dbReference>
<feature type="signal peptide" evidence="22">
    <location>
        <begin position="1"/>
        <end position="25"/>
    </location>
</feature>
<evidence type="ECO:0000256" key="8">
    <source>
        <dbReference type="ARBA" id="ARBA00022670"/>
    </source>
</evidence>
<evidence type="ECO:0000256" key="16">
    <source>
        <dbReference type="ARBA" id="ARBA00023145"/>
    </source>
</evidence>
<keyword evidence="6" id="KW-0964">Secreted</keyword>
<keyword evidence="21" id="KW-0175">Coiled coil</keyword>
<dbReference type="Proteomes" id="UP000610862">
    <property type="component" value="Unassembled WGS sequence"/>
</dbReference>
<dbReference type="InterPro" id="IPR046450">
    <property type="entry name" value="PA_dom_sf"/>
</dbReference>
<evidence type="ECO:0000256" key="2">
    <source>
        <dbReference type="ARBA" id="ARBA00004371"/>
    </source>
</evidence>
<evidence type="ECO:0000256" key="7">
    <source>
        <dbReference type="ARBA" id="ARBA00022645"/>
    </source>
</evidence>
<dbReference type="PANTHER" id="PTHR12053">
    <property type="entry name" value="PROTEASE FAMILY M28 PLASMA GLUTAMATE CARBOXYPEPTIDASE-RELATED"/>
    <property type="match status" value="1"/>
</dbReference>
<dbReference type="GO" id="GO:0070573">
    <property type="term" value="F:metallodipeptidase activity"/>
    <property type="evidence" value="ECO:0007669"/>
    <property type="project" value="InterPro"/>
</dbReference>
<keyword evidence="14" id="KW-0333">Golgi apparatus</keyword>
<accession>A0A926E962</accession>
<dbReference type="EMBL" id="JACRTA010000001">
    <property type="protein sequence ID" value="MBC8567791.1"/>
    <property type="molecule type" value="Genomic_DNA"/>
</dbReference>
<dbReference type="GO" id="GO:0005576">
    <property type="term" value="C:extracellular region"/>
    <property type="evidence" value="ECO:0007669"/>
    <property type="project" value="UniProtKB-SubCell"/>
</dbReference>
<organism evidence="24 25">
    <name type="scientific">Lentihominibacter hominis</name>
    <dbReference type="NCBI Taxonomy" id="2763645"/>
    <lineage>
        <taxon>Bacteria</taxon>
        <taxon>Bacillati</taxon>
        <taxon>Bacillota</taxon>
        <taxon>Clostridia</taxon>
        <taxon>Peptostreptococcales</taxon>
        <taxon>Anaerovoracaceae</taxon>
        <taxon>Lentihominibacter</taxon>
    </lineage>
</organism>
<keyword evidence="12" id="KW-0256">Endoplasmic reticulum</keyword>
<dbReference type="GO" id="GO:0004180">
    <property type="term" value="F:carboxypeptidase activity"/>
    <property type="evidence" value="ECO:0007669"/>
    <property type="project" value="UniProtKB-KW"/>
</dbReference>
<dbReference type="Pfam" id="PF04389">
    <property type="entry name" value="Peptidase_M28"/>
    <property type="match status" value="1"/>
</dbReference>
<keyword evidence="18" id="KW-0458">Lysosome</keyword>
<keyword evidence="7" id="KW-0121">Carboxypeptidase</keyword>
<dbReference type="InterPro" id="IPR039866">
    <property type="entry name" value="CPQ"/>
</dbReference>
<evidence type="ECO:0000256" key="19">
    <source>
        <dbReference type="ARBA" id="ARBA00025833"/>
    </source>
</evidence>
<keyword evidence="16" id="KW-0865">Zymogen</keyword>
<evidence type="ECO:0000256" key="6">
    <source>
        <dbReference type="ARBA" id="ARBA00022525"/>
    </source>
</evidence>
<evidence type="ECO:0000256" key="9">
    <source>
        <dbReference type="ARBA" id="ARBA00022723"/>
    </source>
</evidence>
<evidence type="ECO:0000256" key="22">
    <source>
        <dbReference type="SAM" id="SignalP"/>
    </source>
</evidence>
<dbReference type="SUPFAM" id="SSF52025">
    <property type="entry name" value="PA domain"/>
    <property type="match status" value="1"/>
</dbReference>
<evidence type="ECO:0000313" key="24">
    <source>
        <dbReference type="EMBL" id="MBC8567791.1"/>
    </source>
</evidence>
<evidence type="ECO:0000256" key="1">
    <source>
        <dbReference type="ARBA" id="ARBA00004240"/>
    </source>
</evidence>